<evidence type="ECO:0000256" key="1">
    <source>
        <dbReference type="SAM" id="MobiDB-lite"/>
    </source>
</evidence>
<feature type="compositionally biased region" description="Basic and acidic residues" evidence="1">
    <location>
        <begin position="75"/>
        <end position="97"/>
    </location>
</feature>
<protein>
    <submittedName>
        <fullName evidence="2">Uncharacterized protein</fullName>
    </submittedName>
</protein>
<evidence type="ECO:0000313" key="2">
    <source>
        <dbReference type="EMBL" id="WVZ22888.1"/>
    </source>
</evidence>
<sequence length="295" mass="34026">MASGDRKRISRRKNLKVEAVSTDKARIKEEVRCQLSHPFGSEVDSKLVTFDLIGQEREARIFTATERRRVQRGGKRNDNSKTLKKEKGRGEKKETNEMRSSNLILQQKNNQLRVLNFSTLQRSKEKERASERARERDLSELRNQLQVCTEGRSFIDAVHRMKGGASVTTKTGFHRWSSDDQRNVSDDEFDGLDERKVGVVIDEQRGFRGLEMAFRGAFRASFQLGISPFFSWKFTMPPQVYDPHVVAGFPKKSHNFSLMAPEGYAPQSQLGSRNCGKLMDRFFETLVEQLEEYQH</sequence>
<dbReference type="AlphaFoldDB" id="A0AAQ3P7B5"/>
<accession>A0AAQ3P7B5</accession>
<evidence type="ECO:0000313" key="3">
    <source>
        <dbReference type="Proteomes" id="UP001374535"/>
    </source>
</evidence>
<organism evidence="2 3">
    <name type="scientific">Vigna mungo</name>
    <name type="common">Black gram</name>
    <name type="synonym">Phaseolus mungo</name>
    <dbReference type="NCBI Taxonomy" id="3915"/>
    <lineage>
        <taxon>Eukaryota</taxon>
        <taxon>Viridiplantae</taxon>
        <taxon>Streptophyta</taxon>
        <taxon>Embryophyta</taxon>
        <taxon>Tracheophyta</taxon>
        <taxon>Spermatophyta</taxon>
        <taxon>Magnoliopsida</taxon>
        <taxon>eudicotyledons</taxon>
        <taxon>Gunneridae</taxon>
        <taxon>Pentapetalae</taxon>
        <taxon>rosids</taxon>
        <taxon>fabids</taxon>
        <taxon>Fabales</taxon>
        <taxon>Fabaceae</taxon>
        <taxon>Papilionoideae</taxon>
        <taxon>50 kb inversion clade</taxon>
        <taxon>NPAAA clade</taxon>
        <taxon>indigoferoid/millettioid clade</taxon>
        <taxon>Phaseoleae</taxon>
        <taxon>Vigna</taxon>
    </lineage>
</organism>
<keyword evidence="3" id="KW-1185">Reference proteome</keyword>
<name>A0AAQ3P7B5_VIGMU</name>
<dbReference type="Proteomes" id="UP001374535">
    <property type="component" value="Chromosome 1"/>
</dbReference>
<gene>
    <name evidence="2" type="ORF">V8G54_001432</name>
</gene>
<dbReference type="EMBL" id="CP144700">
    <property type="protein sequence ID" value="WVZ22888.1"/>
    <property type="molecule type" value="Genomic_DNA"/>
</dbReference>
<reference evidence="2 3" key="1">
    <citation type="journal article" date="2023" name="Life. Sci Alliance">
        <title>Evolutionary insights into 3D genome organization and epigenetic landscape of Vigna mungo.</title>
        <authorList>
            <person name="Junaid A."/>
            <person name="Singh B."/>
            <person name="Bhatia S."/>
        </authorList>
    </citation>
    <scope>NUCLEOTIDE SEQUENCE [LARGE SCALE GENOMIC DNA]</scope>
    <source>
        <strain evidence="2">Urdbean</strain>
    </source>
</reference>
<feature type="region of interest" description="Disordered" evidence="1">
    <location>
        <begin position="65"/>
        <end position="98"/>
    </location>
</feature>
<proteinExistence type="predicted"/>